<dbReference type="InterPro" id="IPR043001">
    <property type="entry name" value="IP5_2-K_N_lobe"/>
</dbReference>
<sequence>MLIPRGLATRHCVRLELGDDSRLHYRGEGNAALVVAVSDVSDVIAEQTVIRLFKQTPDTPCEGSANRIARQIQFVESVIAPALSPAFHCPPRLALLSEDQIRAIDRLVRDKRPRFRLAKGIVTCGDTYALLLEDYCWLPTCLRRRGFATEGPVVCVEIKPKQGFLPKPEVLSEELRVKARVCRYCLKQFRKLSKHSIARRSQYCPLDLFSGCPHRTQTALRALVEDPQNNFRVFRDGRHVFGDDTNFALPTLLRDFCGQSEADVVPALCRLLANALALRVDVNRKRPPMSAPAEECALHPHRCACNGGGEHALAVGSVLEAVLWAQRLDCVDSKLASDMLRTMSEKENNNFLHFSCPPNAKELVREDVPHESELESLQRKVYQFLVSLTAKDCSIMIAMQRLRANEDVSQVPECHLLSDSRNKYLVSIRVTDLDEKETKKIERTLLKDRRMISAYNAYNSAQSLL</sequence>
<proteinExistence type="inferred from homology"/>
<evidence type="ECO:0000256" key="3">
    <source>
        <dbReference type="ARBA" id="ARBA00022679"/>
    </source>
</evidence>
<dbReference type="GO" id="GO:0005634">
    <property type="term" value="C:nucleus"/>
    <property type="evidence" value="ECO:0007669"/>
    <property type="project" value="TreeGrafter"/>
</dbReference>
<evidence type="ECO:0000256" key="7">
    <source>
        <dbReference type="RuleBase" id="RU364126"/>
    </source>
</evidence>
<dbReference type="GO" id="GO:0035299">
    <property type="term" value="F:inositol-1,3,4,5,6-pentakisphosphate 2-kinase activity"/>
    <property type="evidence" value="ECO:0007669"/>
    <property type="project" value="UniProtKB-EC"/>
</dbReference>
<keyword evidence="4 7" id="KW-0547">Nucleotide-binding</keyword>
<dbReference type="PANTHER" id="PTHR14456:SF2">
    <property type="entry name" value="INOSITOL-PENTAKISPHOSPHATE 2-KINASE"/>
    <property type="match status" value="1"/>
</dbReference>
<dbReference type="InterPro" id="IPR009286">
    <property type="entry name" value="Ins_P5_2-kin"/>
</dbReference>
<comment type="function">
    <text evidence="7">Phosphorylates Ins(1,3,4,5,6)P5 at position 2 to form Ins(1,2,3,4,5,6)P6 (InsP6 or phytate).</text>
</comment>
<evidence type="ECO:0000256" key="2">
    <source>
        <dbReference type="ARBA" id="ARBA00012023"/>
    </source>
</evidence>
<reference evidence="8" key="1">
    <citation type="submission" date="2020-11" db="EMBL/GenBank/DDBJ databases">
        <authorList>
            <person name="Tran Van P."/>
        </authorList>
    </citation>
    <scope>NUCLEOTIDE SEQUENCE</scope>
</reference>
<evidence type="ECO:0000313" key="8">
    <source>
        <dbReference type="EMBL" id="CAD7654850.1"/>
    </source>
</evidence>
<dbReference type="OrthoDB" id="272370at2759"/>
<evidence type="ECO:0000256" key="4">
    <source>
        <dbReference type="ARBA" id="ARBA00022741"/>
    </source>
</evidence>
<dbReference type="EMBL" id="OC923444">
    <property type="protein sequence ID" value="CAD7654850.1"/>
    <property type="molecule type" value="Genomic_DNA"/>
</dbReference>
<dbReference type="Proteomes" id="UP000728032">
    <property type="component" value="Unassembled WGS sequence"/>
</dbReference>
<dbReference type="PANTHER" id="PTHR14456">
    <property type="entry name" value="INOSITOL POLYPHOSPHATE KINASE 1"/>
    <property type="match status" value="1"/>
</dbReference>
<dbReference type="Gene3D" id="3.30.200.110">
    <property type="entry name" value="Inositol-pentakisphosphate 2-kinase, N-lobe"/>
    <property type="match status" value="1"/>
</dbReference>
<comment type="domain">
    <text evidence="7">The EXKPK motif is conserved in inositol-pentakisphosphate 2-kinases of both family 1 and 2.</text>
</comment>
<dbReference type="Pfam" id="PF06090">
    <property type="entry name" value="Ins_P5_2-kin"/>
    <property type="match status" value="1"/>
</dbReference>
<keyword evidence="6 7" id="KW-0067">ATP-binding</keyword>
<comment type="similarity">
    <text evidence="1">Belongs to the IPK1 type 2 family.</text>
</comment>
<dbReference type="GO" id="GO:0032958">
    <property type="term" value="P:inositol phosphate biosynthetic process"/>
    <property type="evidence" value="ECO:0007669"/>
    <property type="project" value="TreeGrafter"/>
</dbReference>
<accession>A0A7R9QRW0</accession>
<dbReference type="EC" id="2.7.1.158" evidence="2 7"/>
<evidence type="ECO:0000256" key="6">
    <source>
        <dbReference type="ARBA" id="ARBA00022840"/>
    </source>
</evidence>
<organism evidence="8">
    <name type="scientific">Oppiella nova</name>
    <dbReference type="NCBI Taxonomy" id="334625"/>
    <lineage>
        <taxon>Eukaryota</taxon>
        <taxon>Metazoa</taxon>
        <taxon>Ecdysozoa</taxon>
        <taxon>Arthropoda</taxon>
        <taxon>Chelicerata</taxon>
        <taxon>Arachnida</taxon>
        <taxon>Acari</taxon>
        <taxon>Acariformes</taxon>
        <taxon>Sarcoptiformes</taxon>
        <taxon>Oribatida</taxon>
        <taxon>Brachypylina</taxon>
        <taxon>Oppioidea</taxon>
        <taxon>Oppiidae</taxon>
        <taxon>Oppiella</taxon>
    </lineage>
</organism>
<dbReference type="GO" id="GO:0005524">
    <property type="term" value="F:ATP binding"/>
    <property type="evidence" value="ECO:0007669"/>
    <property type="project" value="UniProtKB-KW"/>
</dbReference>
<evidence type="ECO:0000256" key="5">
    <source>
        <dbReference type="ARBA" id="ARBA00022777"/>
    </source>
</evidence>
<keyword evidence="5 7" id="KW-0418">Kinase</keyword>
<evidence type="ECO:0000256" key="1">
    <source>
        <dbReference type="ARBA" id="ARBA00007229"/>
    </source>
</evidence>
<keyword evidence="3 7" id="KW-0808">Transferase</keyword>
<dbReference type="EMBL" id="CAJPVJ010008619">
    <property type="protein sequence ID" value="CAG2172037.1"/>
    <property type="molecule type" value="Genomic_DNA"/>
</dbReference>
<keyword evidence="9" id="KW-1185">Reference proteome</keyword>
<gene>
    <name evidence="8" type="ORF">ONB1V03_LOCUS11495</name>
</gene>
<name>A0A7R9QRW0_9ACAR</name>
<comment type="catalytic activity">
    <reaction evidence="7">
        <text>1D-myo-inositol 1,3,4,5,6-pentakisphosphate + ATP = 1D-myo-inositol hexakisphosphate + ADP + H(+)</text>
        <dbReference type="Rhea" id="RHEA:20313"/>
        <dbReference type="ChEBI" id="CHEBI:15378"/>
        <dbReference type="ChEBI" id="CHEBI:30616"/>
        <dbReference type="ChEBI" id="CHEBI:57733"/>
        <dbReference type="ChEBI" id="CHEBI:58130"/>
        <dbReference type="ChEBI" id="CHEBI:456216"/>
        <dbReference type="EC" id="2.7.1.158"/>
    </reaction>
</comment>
<dbReference type="AlphaFoldDB" id="A0A7R9QRW0"/>
<evidence type="ECO:0000313" key="9">
    <source>
        <dbReference type="Proteomes" id="UP000728032"/>
    </source>
</evidence>
<protein>
    <recommendedName>
        <fullName evidence="2 7">Inositol-pentakisphosphate 2-kinase</fullName>
        <ecNumber evidence="2 7">2.7.1.158</ecNumber>
    </recommendedName>
</protein>